<organism evidence="1 2">
    <name type="scientific">Microcystis aeruginosa NIES-2520</name>
    <dbReference type="NCBI Taxonomy" id="2303982"/>
    <lineage>
        <taxon>Bacteria</taxon>
        <taxon>Bacillati</taxon>
        <taxon>Cyanobacteriota</taxon>
        <taxon>Cyanophyceae</taxon>
        <taxon>Oscillatoriophycideae</taxon>
        <taxon>Chroococcales</taxon>
        <taxon>Microcystaceae</taxon>
        <taxon>Microcystis</taxon>
    </lineage>
</organism>
<proteinExistence type="predicted"/>
<accession>A0A5A5RSA4</accession>
<dbReference type="EMBL" id="BHVP01000032">
    <property type="protein sequence ID" value="GCA75216.1"/>
    <property type="molecule type" value="Genomic_DNA"/>
</dbReference>
<name>A0A5A5RSA4_MICAE</name>
<evidence type="ECO:0000313" key="1">
    <source>
        <dbReference type="EMBL" id="GCA75216.1"/>
    </source>
</evidence>
<dbReference type="Proteomes" id="UP000324917">
    <property type="component" value="Unassembled WGS sequence"/>
</dbReference>
<reference evidence="1 2" key="1">
    <citation type="submission" date="2018-09" db="EMBL/GenBank/DDBJ databases">
        <title>Evolutionary history of phycoerythrin pigmentation in the water bloom-forming cyanobacterium Microcystis aeruginosa.</title>
        <authorList>
            <person name="Tanabe Y."/>
            <person name="Tanabe Y."/>
            <person name="Yamaguchi H."/>
        </authorList>
    </citation>
    <scope>NUCLEOTIDE SEQUENCE [LARGE SCALE GENOMIC DNA]</scope>
    <source>
        <strain evidence="1 2">NIES-2520</strain>
    </source>
</reference>
<protein>
    <submittedName>
        <fullName evidence="1">Uncharacterized protein</fullName>
    </submittedName>
</protein>
<sequence>MLDQMMKMLEGQQIGPYRLNKFLGAGCRGLPPLSIYKVGLRNETQPNYLKVLGFTIVQPNLRSTALKHNI</sequence>
<dbReference type="AlphaFoldDB" id="A0A5A5RSA4"/>
<comment type="caution">
    <text evidence="1">The sequence shown here is derived from an EMBL/GenBank/DDBJ whole genome shotgun (WGS) entry which is preliminary data.</text>
</comment>
<evidence type="ECO:0000313" key="2">
    <source>
        <dbReference type="Proteomes" id="UP000324917"/>
    </source>
</evidence>
<gene>
    <name evidence="1" type="ORF">MiTe_02047</name>
</gene>